<proteinExistence type="predicted"/>
<dbReference type="Proteomes" id="UP001259832">
    <property type="component" value="Unassembled WGS sequence"/>
</dbReference>
<evidence type="ECO:0000313" key="3">
    <source>
        <dbReference type="Proteomes" id="UP001259832"/>
    </source>
</evidence>
<evidence type="ECO:0000313" key="2">
    <source>
        <dbReference type="EMBL" id="KAK1935189.1"/>
    </source>
</evidence>
<accession>A0AAD9GB90</accession>
<name>A0AAD9GB90_9STRA</name>
<dbReference type="AlphaFoldDB" id="A0AAD9GB90"/>
<reference evidence="2" key="1">
    <citation type="submission" date="2023-08" db="EMBL/GenBank/DDBJ databases">
        <title>Reference Genome Resource for the Citrus Pathogen Phytophthora citrophthora.</title>
        <authorList>
            <person name="Moller H."/>
            <person name="Coetzee B."/>
            <person name="Rose L.J."/>
            <person name="Van Niekerk J.M."/>
        </authorList>
    </citation>
    <scope>NUCLEOTIDE SEQUENCE</scope>
    <source>
        <strain evidence="2">STE-U-9442</strain>
    </source>
</reference>
<dbReference type="EMBL" id="JASMQC010000024">
    <property type="protein sequence ID" value="KAK1935189.1"/>
    <property type="molecule type" value="Genomic_DNA"/>
</dbReference>
<organism evidence="2 3">
    <name type="scientific">Phytophthora citrophthora</name>
    <dbReference type="NCBI Taxonomy" id="4793"/>
    <lineage>
        <taxon>Eukaryota</taxon>
        <taxon>Sar</taxon>
        <taxon>Stramenopiles</taxon>
        <taxon>Oomycota</taxon>
        <taxon>Peronosporomycetes</taxon>
        <taxon>Peronosporales</taxon>
        <taxon>Peronosporaceae</taxon>
        <taxon>Phytophthora</taxon>
    </lineage>
</organism>
<protein>
    <submittedName>
        <fullName evidence="2">Uncharacterized protein</fullName>
    </submittedName>
</protein>
<feature type="region of interest" description="Disordered" evidence="1">
    <location>
        <begin position="187"/>
        <end position="255"/>
    </location>
</feature>
<comment type="caution">
    <text evidence="2">The sequence shown here is derived from an EMBL/GenBank/DDBJ whole genome shotgun (WGS) entry which is preliminary data.</text>
</comment>
<gene>
    <name evidence="2" type="ORF">P3T76_010955</name>
</gene>
<keyword evidence="3" id="KW-1185">Reference proteome</keyword>
<sequence length="255" mass="28503">MPTTLELLRAELQEQEAEEARPALRSLDEVRSFISNTQPAPNVNISLEMCLLRIEEHEDKWRLELVNFADAGDFPVLLEQYQPLDVSRRNKYVFGLTLWKSRNASMNKLEYRQGFCYRFDKVHSLKVLYGNLVGSIQIRQQMRAEPVVTPQPSDTLIPESAGVSMSSNLTCGSSSHVSGDELAATLQRDRDGARLTPPQTPSTLDDELPVATPATKASTKRKPHKENGVGASTKYRKQNPKALSFESPPRAAIIP</sequence>
<evidence type="ECO:0000256" key="1">
    <source>
        <dbReference type="SAM" id="MobiDB-lite"/>
    </source>
</evidence>